<evidence type="ECO:0000313" key="2">
    <source>
        <dbReference type="WBParaSite" id="SMUV_0000747001-mRNA-1"/>
    </source>
</evidence>
<dbReference type="Proteomes" id="UP000046393">
    <property type="component" value="Unplaced"/>
</dbReference>
<sequence length="212" mass="23953">MKCKNDDDARVRRDWLERTAQLALSLDGVEDEECRSAAKLQTPTQAGSLSVCCCWCSCPFPVHYALHSQTASLLLFLAEGGRGKRRYALLKGENIFKFIIRSIQGHADQIGPCDKVDVYIRDYSGCHRMLHYCRCSCSYCSRWILRSLVLDGKGSQPGCRQIHLVPGHINTGQSARKNQKQQTKLRSCTIFAAAAAIFYGQRRQYEESRLEA</sequence>
<protein>
    <submittedName>
        <fullName evidence="2">PH domain-containing protein</fullName>
    </submittedName>
</protein>
<name>A0A0N5ARS7_9BILA</name>
<dbReference type="AlphaFoldDB" id="A0A0N5ARS7"/>
<keyword evidence="1" id="KW-1185">Reference proteome</keyword>
<accession>A0A0N5ARS7</accession>
<reference evidence="2" key="1">
    <citation type="submission" date="2017-02" db="UniProtKB">
        <authorList>
            <consortium name="WormBaseParasite"/>
        </authorList>
    </citation>
    <scope>IDENTIFICATION</scope>
</reference>
<proteinExistence type="predicted"/>
<evidence type="ECO:0000313" key="1">
    <source>
        <dbReference type="Proteomes" id="UP000046393"/>
    </source>
</evidence>
<dbReference type="WBParaSite" id="SMUV_0000747001-mRNA-1">
    <property type="protein sequence ID" value="SMUV_0000747001-mRNA-1"/>
    <property type="gene ID" value="SMUV_0000747001"/>
</dbReference>
<organism evidence="1 2">
    <name type="scientific">Syphacia muris</name>
    <dbReference type="NCBI Taxonomy" id="451379"/>
    <lineage>
        <taxon>Eukaryota</taxon>
        <taxon>Metazoa</taxon>
        <taxon>Ecdysozoa</taxon>
        <taxon>Nematoda</taxon>
        <taxon>Chromadorea</taxon>
        <taxon>Rhabditida</taxon>
        <taxon>Spirurina</taxon>
        <taxon>Oxyuridomorpha</taxon>
        <taxon>Oxyuroidea</taxon>
        <taxon>Oxyuridae</taxon>
        <taxon>Syphacia</taxon>
    </lineage>
</organism>